<comment type="caution">
    <text evidence="3">The sequence shown here is derived from an EMBL/GenBank/DDBJ whole genome shotgun (WGS) entry which is preliminary data.</text>
</comment>
<sequence length="174" mass="19716">MLDRLSPEGQCSTAGSENACYNERRKRLRSPLAVSRLEEKEELQELNDRLSRYIDHIQRSLLGAGSTVDLDEITRTVKHQLDDLSNLYADELDAARKNLDSVALQLANCQVKLKTAQSDRNELRKELESMKTRDKRSADQILALNAELSRLESEMERGRVSSSVATRMSVLLIV</sequence>
<evidence type="ECO:0000313" key="4">
    <source>
        <dbReference type="Proteomes" id="UP000728185"/>
    </source>
</evidence>
<protein>
    <submittedName>
        <fullName evidence="3">Uracil-DNA glycosylase</fullName>
    </submittedName>
</protein>
<dbReference type="EMBL" id="LUCM01009406">
    <property type="protein sequence ID" value="KAA0187032.1"/>
    <property type="molecule type" value="Genomic_DNA"/>
</dbReference>
<name>A0A8E0VI17_9TREM</name>
<organism evidence="3 4">
    <name type="scientific">Fasciolopsis buskii</name>
    <dbReference type="NCBI Taxonomy" id="27845"/>
    <lineage>
        <taxon>Eukaryota</taxon>
        <taxon>Metazoa</taxon>
        <taxon>Spiralia</taxon>
        <taxon>Lophotrochozoa</taxon>
        <taxon>Platyhelminthes</taxon>
        <taxon>Trematoda</taxon>
        <taxon>Digenea</taxon>
        <taxon>Plagiorchiida</taxon>
        <taxon>Echinostomata</taxon>
        <taxon>Echinostomatoidea</taxon>
        <taxon>Fasciolidae</taxon>
        <taxon>Fasciolopsis</taxon>
    </lineage>
</organism>
<dbReference type="PANTHER" id="PTHR45721:SF11">
    <property type="entry name" value="LAMIN DM0-RELATED"/>
    <property type="match status" value="1"/>
</dbReference>
<evidence type="ECO:0000313" key="3">
    <source>
        <dbReference type="EMBL" id="KAA0187032.1"/>
    </source>
</evidence>
<keyword evidence="1 2" id="KW-0175">Coiled coil</keyword>
<accession>A0A8E0VI17</accession>
<dbReference type="AlphaFoldDB" id="A0A8E0VI17"/>
<keyword evidence="4" id="KW-1185">Reference proteome</keyword>
<evidence type="ECO:0000256" key="1">
    <source>
        <dbReference type="ARBA" id="ARBA00023054"/>
    </source>
</evidence>
<proteinExistence type="predicted"/>
<evidence type="ECO:0000256" key="2">
    <source>
        <dbReference type="SAM" id="Coils"/>
    </source>
</evidence>
<dbReference type="PANTHER" id="PTHR45721">
    <property type="entry name" value="LAMIN DM0-RELATED"/>
    <property type="match status" value="1"/>
</dbReference>
<dbReference type="Proteomes" id="UP000728185">
    <property type="component" value="Unassembled WGS sequence"/>
</dbReference>
<gene>
    <name evidence="3" type="ORF">FBUS_05770</name>
</gene>
<reference evidence="3" key="1">
    <citation type="submission" date="2019-05" db="EMBL/GenBank/DDBJ databases">
        <title>Annotation for the trematode Fasciolopsis buski.</title>
        <authorList>
            <person name="Choi Y.-J."/>
        </authorList>
    </citation>
    <scope>NUCLEOTIDE SEQUENCE</scope>
    <source>
        <strain evidence="3">HT</strain>
        <tissue evidence="3">Whole worm</tissue>
    </source>
</reference>
<dbReference type="OrthoDB" id="102442at2759"/>
<feature type="coiled-coil region" evidence="2">
    <location>
        <begin position="106"/>
        <end position="133"/>
    </location>
</feature>